<keyword evidence="3" id="KW-0238">DNA-binding</keyword>
<keyword evidence="6" id="KW-0472">Membrane</keyword>
<dbReference type="GO" id="GO:0008270">
    <property type="term" value="F:zinc ion binding"/>
    <property type="evidence" value="ECO:0007669"/>
    <property type="project" value="InterPro"/>
</dbReference>
<comment type="subcellular location">
    <subcellularLocation>
        <location evidence="1">Nucleus</location>
    </subcellularLocation>
</comment>
<dbReference type="InterPro" id="IPR007219">
    <property type="entry name" value="XnlR_reg_dom"/>
</dbReference>
<feature type="transmembrane region" description="Helical" evidence="6">
    <location>
        <begin position="495"/>
        <end position="517"/>
    </location>
</feature>
<reference evidence="9" key="1">
    <citation type="journal article" date="2016" name="Genome Announc.">
        <title>Draft genome sequences of fungus Aspergillus calidoustus.</title>
        <authorList>
            <person name="Horn F."/>
            <person name="Linde J."/>
            <person name="Mattern D.J."/>
            <person name="Walther G."/>
            <person name="Guthke R."/>
            <person name="Scherlach K."/>
            <person name="Martin K."/>
            <person name="Brakhage A.A."/>
            <person name="Petzke L."/>
            <person name="Valiante V."/>
        </authorList>
    </citation>
    <scope>NUCLEOTIDE SEQUENCE [LARGE SCALE GENOMIC DNA]</scope>
    <source>
        <strain evidence="9">SF006504</strain>
    </source>
</reference>
<feature type="domain" description="Xylanolytic transcriptional activator regulatory" evidence="7">
    <location>
        <begin position="254"/>
        <end position="351"/>
    </location>
</feature>
<accession>A0A0U5GMH2</accession>
<evidence type="ECO:0000256" key="6">
    <source>
        <dbReference type="SAM" id="Phobius"/>
    </source>
</evidence>
<dbReference type="GO" id="GO:0005634">
    <property type="term" value="C:nucleus"/>
    <property type="evidence" value="ECO:0007669"/>
    <property type="project" value="UniProtKB-SubCell"/>
</dbReference>
<dbReference type="EMBL" id="CDMC01000002">
    <property type="protein sequence ID" value="CEN59912.1"/>
    <property type="molecule type" value="Genomic_DNA"/>
</dbReference>
<dbReference type="STRING" id="454130.A0A0U5GMH2"/>
<dbReference type="Pfam" id="PF04082">
    <property type="entry name" value="Fungal_trans"/>
    <property type="match status" value="1"/>
</dbReference>
<keyword evidence="6" id="KW-0812">Transmembrane</keyword>
<keyword evidence="4" id="KW-0539">Nucleus</keyword>
<evidence type="ECO:0000256" key="5">
    <source>
        <dbReference type="SAM" id="MobiDB-lite"/>
    </source>
</evidence>
<dbReference type="AlphaFoldDB" id="A0A0U5GMH2"/>
<dbReference type="PANTHER" id="PTHR46910:SF3">
    <property type="entry name" value="HALOTOLERANCE PROTEIN 9-RELATED"/>
    <property type="match status" value="1"/>
</dbReference>
<feature type="region of interest" description="Disordered" evidence="5">
    <location>
        <begin position="1"/>
        <end position="20"/>
    </location>
</feature>
<dbReference type="PANTHER" id="PTHR46910">
    <property type="entry name" value="TRANSCRIPTION FACTOR PDR1"/>
    <property type="match status" value="1"/>
</dbReference>
<dbReference type="Proteomes" id="UP000054771">
    <property type="component" value="Unassembled WGS sequence"/>
</dbReference>
<evidence type="ECO:0000256" key="1">
    <source>
        <dbReference type="ARBA" id="ARBA00004123"/>
    </source>
</evidence>
<dbReference type="CDD" id="cd12148">
    <property type="entry name" value="fungal_TF_MHR"/>
    <property type="match status" value="1"/>
</dbReference>
<proteinExistence type="predicted"/>
<name>A0A0U5GMH2_ASPCI</name>
<sequence length="649" mass="72015">MRKLLAGPDKVPAEKGQTNTPETLQQLSLIITSILSLEDKVAKLEQSATVLSRATWSSQPSGRDGSPCTAGHTDIMPYVNFNAVPDRGIALKFCTPDGLTQQTSYARTFLQQEIEAGEMLADDRSAVLKAAATLVDQISNTANMPRGADYQNAPEVDDSLISRNLPKELLYLVTIGSECSPSSRLYWPDHISATTFEHMCLLLVENSLDEQTLHHYRVCVYAKAILFVSRLPAAQYSERFRRHLQDSKKQYEAIILTSLSKIQILTTPPSLSLLQALLSGALIMQLRGDMFRAWTLIAIASRTLVALNLHHTISSASQGTETEKEICAAVLSCYYLDKILSVLLLRPPSLPRLKAKPSDLVALDPHIPLSAIFKAMVEFAQIQEVVLDILFESGSSDERHQSATIEVLIQKMYSLREQLDEQRSRPDFSVVQYEWTAIDFSYYAILSNILLLNQRLARAPVARQESVASARRSLTSLRRMQDTVTADFLDEYPYYLTWTMLLFPLSPFFVLFCHVVYTSDAADYSLMTAVTSGLSRFAESNASIGKLHKLFSTFLALCDGLVPHRQGTVRQPPTVPGSSSYYATGSQAQTDDGGIPDTGLGQADVGAFQDQVLPGQPTGQMADNNFVWELLYSQPWLGWTEADCLYEPT</sequence>
<evidence type="ECO:0000313" key="9">
    <source>
        <dbReference type="Proteomes" id="UP000054771"/>
    </source>
</evidence>
<evidence type="ECO:0000256" key="2">
    <source>
        <dbReference type="ARBA" id="ARBA00022723"/>
    </source>
</evidence>
<keyword evidence="6" id="KW-1133">Transmembrane helix</keyword>
<organism evidence="8 9">
    <name type="scientific">Aspergillus calidoustus</name>
    <dbReference type="NCBI Taxonomy" id="454130"/>
    <lineage>
        <taxon>Eukaryota</taxon>
        <taxon>Fungi</taxon>
        <taxon>Dikarya</taxon>
        <taxon>Ascomycota</taxon>
        <taxon>Pezizomycotina</taxon>
        <taxon>Eurotiomycetes</taxon>
        <taxon>Eurotiomycetidae</taxon>
        <taxon>Eurotiales</taxon>
        <taxon>Aspergillaceae</taxon>
        <taxon>Aspergillus</taxon>
        <taxon>Aspergillus subgen. Nidulantes</taxon>
    </lineage>
</organism>
<dbReference type="InterPro" id="IPR050987">
    <property type="entry name" value="AtrR-like"/>
</dbReference>
<keyword evidence="2" id="KW-0479">Metal-binding</keyword>
<gene>
    <name evidence="8" type="ORF">ASPCAL02353</name>
</gene>
<protein>
    <recommendedName>
        <fullName evidence="7">Xylanolytic transcriptional activator regulatory domain-containing protein</fullName>
    </recommendedName>
</protein>
<evidence type="ECO:0000256" key="4">
    <source>
        <dbReference type="ARBA" id="ARBA00023242"/>
    </source>
</evidence>
<dbReference type="OMA" id="DMSRSWT"/>
<feature type="region of interest" description="Disordered" evidence="5">
    <location>
        <begin position="568"/>
        <end position="600"/>
    </location>
</feature>
<dbReference type="GO" id="GO:0003700">
    <property type="term" value="F:DNA-binding transcription factor activity"/>
    <property type="evidence" value="ECO:0007669"/>
    <property type="project" value="InterPro"/>
</dbReference>
<dbReference type="GO" id="GO:0003677">
    <property type="term" value="F:DNA binding"/>
    <property type="evidence" value="ECO:0007669"/>
    <property type="project" value="UniProtKB-KW"/>
</dbReference>
<evidence type="ECO:0000259" key="7">
    <source>
        <dbReference type="Pfam" id="PF04082"/>
    </source>
</evidence>
<keyword evidence="9" id="KW-1185">Reference proteome</keyword>
<feature type="compositionally biased region" description="Polar residues" evidence="5">
    <location>
        <begin position="568"/>
        <end position="590"/>
    </location>
</feature>
<evidence type="ECO:0000313" key="8">
    <source>
        <dbReference type="EMBL" id="CEN59912.1"/>
    </source>
</evidence>
<dbReference type="GO" id="GO:0006351">
    <property type="term" value="P:DNA-templated transcription"/>
    <property type="evidence" value="ECO:0007669"/>
    <property type="project" value="InterPro"/>
</dbReference>
<dbReference type="OrthoDB" id="103819at2759"/>
<evidence type="ECO:0000256" key="3">
    <source>
        <dbReference type="ARBA" id="ARBA00023125"/>
    </source>
</evidence>